<proteinExistence type="predicted"/>
<dbReference type="HOGENOM" id="CLU_1767764_0_0_1"/>
<organism evidence="1 2">
    <name type="scientific">Botryobasidium botryosum (strain FD-172 SS1)</name>
    <dbReference type="NCBI Taxonomy" id="930990"/>
    <lineage>
        <taxon>Eukaryota</taxon>
        <taxon>Fungi</taxon>
        <taxon>Dikarya</taxon>
        <taxon>Basidiomycota</taxon>
        <taxon>Agaricomycotina</taxon>
        <taxon>Agaricomycetes</taxon>
        <taxon>Cantharellales</taxon>
        <taxon>Botryobasidiaceae</taxon>
        <taxon>Botryobasidium</taxon>
    </lineage>
</organism>
<evidence type="ECO:0000313" key="2">
    <source>
        <dbReference type="Proteomes" id="UP000027195"/>
    </source>
</evidence>
<dbReference type="OrthoDB" id="2636278at2759"/>
<sequence>MIHAPDSALIESNPARQSHADLKIRNKELTESFRRAKEQLAARELILEGSHAQLVVQNFYIIKLNKALHSSKQRKDDCTRLFPDGKGRHLTASSFRSLKRRLEKRRSDRLAAQRVGAIYREEKRAEKEEAEAAWRVICEKHREAIKA</sequence>
<dbReference type="InParanoid" id="A0A067MRP8"/>
<gene>
    <name evidence="1" type="ORF">BOTBODRAFT_171254</name>
</gene>
<dbReference type="Proteomes" id="UP000027195">
    <property type="component" value="Unassembled WGS sequence"/>
</dbReference>
<dbReference type="AlphaFoldDB" id="A0A067MRP8"/>
<accession>A0A067MRP8</accession>
<keyword evidence="2" id="KW-1185">Reference proteome</keyword>
<reference evidence="2" key="1">
    <citation type="journal article" date="2014" name="Proc. Natl. Acad. Sci. U.S.A.">
        <title>Extensive sampling of basidiomycete genomes demonstrates inadequacy of the white-rot/brown-rot paradigm for wood decay fungi.</title>
        <authorList>
            <person name="Riley R."/>
            <person name="Salamov A.A."/>
            <person name="Brown D.W."/>
            <person name="Nagy L.G."/>
            <person name="Floudas D."/>
            <person name="Held B.W."/>
            <person name="Levasseur A."/>
            <person name="Lombard V."/>
            <person name="Morin E."/>
            <person name="Otillar R."/>
            <person name="Lindquist E.A."/>
            <person name="Sun H."/>
            <person name="LaButti K.M."/>
            <person name="Schmutz J."/>
            <person name="Jabbour D."/>
            <person name="Luo H."/>
            <person name="Baker S.E."/>
            <person name="Pisabarro A.G."/>
            <person name="Walton J.D."/>
            <person name="Blanchette R.A."/>
            <person name="Henrissat B."/>
            <person name="Martin F."/>
            <person name="Cullen D."/>
            <person name="Hibbett D.S."/>
            <person name="Grigoriev I.V."/>
        </authorList>
    </citation>
    <scope>NUCLEOTIDE SEQUENCE [LARGE SCALE GENOMIC DNA]</scope>
    <source>
        <strain evidence="2">FD-172 SS1</strain>
    </source>
</reference>
<evidence type="ECO:0000313" key="1">
    <source>
        <dbReference type="EMBL" id="KDQ18408.1"/>
    </source>
</evidence>
<name>A0A067MRP8_BOTB1</name>
<dbReference type="EMBL" id="KL198021">
    <property type="protein sequence ID" value="KDQ18408.1"/>
    <property type="molecule type" value="Genomic_DNA"/>
</dbReference>
<protein>
    <submittedName>
        <fullName evidence="1">Uncharacterized protein</fullName>
    </submittedName>
</protein>